<proteinExistence type="predicted"/>
<sequence>MSKNLFVPISLIGCSFASSLITFATPAKAIDVIYERQKPSDEVPSQIINLIIDNQGKETLEVPTTSPNSNFDATLPKAPVFVAPTRVST</sequence>
<reference evidence="2 3" key="1">
    <citation type="submission" date="2020-03" db="EMBL/GenBank/DDBJ databases">
        <title>Draft Genome Sequence of 2-Methylisoborneol Producing Pseudanabaena yagii Strain GIHE-NHR1 Isolated from North Han River in South Korea.</title>
        <authorList>
            <person name="Jeong J."/>
        </authorList>
    </citation>
    <scope>NUCLEOTIDE SEQUENCE [LARGE SCALE GENOMIC DNA]</scope>
    <source>
        <strain evidence="2 3">GIHE-NHR1</strain>
    </source>
</reference>
<accession>A0ABX1LKY1</accession>
<comment type="caution">
    <text evidence="2">The sequence shown here is derived from an EMBL/GenBank/DDBJ whole genome shotgun (WGS) entry which is preliminary data.</text>
</comment>
<organism evidence="2 3">
    <name type="scientific">Pseudanabaena yagii GIHE-NHR1</name>
    <dbReference type="NCBI Taxonomy" id="2722753"/>
    <lineage>
        <taxon>Bacteria</taxon>
        <taxon>Bacillati</taxon>
        <taxon>Cyanobacteriota</taxon>
        <taxon>Cyanophyceae</taxon>
        <taxon>Pseudanabaenales</taxon>
        <taxon>Pseudanabaenaceae</taxon>
        <taxon>Pseudanabaena</taxon>
        <taxon>Pseudanabaena yagii</taxon>
    </lineage>
</organism>
<evidence type="ECO:0000256" key="1">
    <source>
        <dbReference type="SAM" id="SignalP"/>
    </source>
</evidence>
<dbReference type="RefSeq" id="WP_169361874.1">
    <property type="nucleotide sequence ID" value="NZ_JAAVJL010000001.1"/>
</dbReference>
<evidence type="ECO:0000313" key="2">
    <source>
        <dbReference type="EMBL" id="NMF56765.1"/>
    </source>
</evidence>
<evidence type="ECO:0000313" key="3">
    <source>
        <dbReference type="Proteomes" id="UP000738376"/>
    </source>
</evidence>
<keyword evidence="1" id="KW-0732">Signal</keyword>
<feature type="chain" id="PRO_5047504976" evidence="1">
    <location>
        <begin position="30"/>
        <end position="89"/>
    </location>
</feature>
<keyword evidence="3" id="KW-1185">Reference proteome</keyword>
<gene>
    <name evidence="2" type="ORF">HC246_01690</name>
</gene>
<dbReference type="Proteomes" id="UP000738376">
    <property type="component" value="Unassembled WGS sequence"/>
</dbReference>
<dbReference type="EMBL" id="JAAVJL010000001">
    <property type="protein sequence ID" value="NMF56765.1"/>
    <property type="molecule type" value="Genomic_DNA"/>
</dbReference>
<name>A0ABX1LKY1_9CYAN</name>
<feature type="signal peptide" evidence="1">
    <location>
        <begin position="1"/>
        <end position="29"/>
    </location>
</feature>
<protein>
    <submittedName>
        <fullName evidence="2">Uncharacterized protein</fullName>
    </submittedName>
</protein>